<protein>
    <submittedName>
        <fullName evidence="4">MNNG and nitrosoguanidine resistance protein</fullName>
    </submittedName>
</protein>
<keyword evidence="5" id="KW-1185">Reference proteome</keyword>
<evidence type="ECO:0000256" key="1">
    <source>
        <dbReference type="SAM" id="MobiDB-lite"/>
    </source>
</evidence>
<dbReference type="GO" id="GO:0016020">
    <property type="term" value="C:membrane"/>
    <property type="evidence" value="ECO:0007669"/>
    <property type="project" value="TreeGrafter"/>
</dbReference>
<evidence type="ECO:0000313" key="5">
    <source>
        <dbReference type="Proteomes" id="UP000799302"/>
    </source>
</evidence>
<feature type="region of interest" description="Disordered" evidence="1">
    <location>
        <begin position="1"/>
        <end position="30"/>
    </location>
</feature>
<organism evidence="4 5">
    <name type="scientific">Microthyrium microscopicum</name>
    <dbReference type="NCBI Taxonomy" id="703497"/>
    <lineage>
        <taxon>Eukaryota</taxon>
        <taxon>Fungi</taxon>
        <taxon>Dikarya</taxon>
        <taxon>Ascomycota</taxon>
        <taxon>Pezizomycotina</taxon>
        <taxon>Dothideomycetes</taxon>
        <taxon>Dothideomycetes incertae sedis</taxon>
        <taxon>Microthyriales</taxon>
        <taxon>Microthyriaceae</taxon>
        <taxon>Microthyrium</taxon>
    </lineage>
</organism>
<dbReference type="InterPro" id="IPR022703">
    <property type="entry name" value="DUF3533"/>
</dbReference>
<feature type="transmembrane region" description="Helical" evidence="2">
    <location>
        <begin position="343"/>
        <end position="360"/>
    </location>
</feature>
<reference evidence="4" key="1">
    <citation type="journal article" date="2020" name="Stud. Mycol.">
        <title>101 Dothideomycetes genomes: a test case for predicting lifestyles and emergence of pathogens.</title>
        <authorList>
            <person name="Haridas S."/>
            <person name="Albert R."/>
            <person name="Binder M."/>
            <person name="Bloem J."/>
            <person name="Labutti K."/>
            <person name="Salamov A."/>
            <person name="Andreopoulos B."/>
            <person name="Baker S."/>
            <person name="Barry K."/>
            <person name="Bills G."/>
            <person name="Bluhm B."/>
            <person name="Cannon C."/>
            <person name="Castanera R."/>
            <person name="Culley D."/>
            <person name="Daum C."/>
            <person name="Ezra D."/>
            <person name="Gonzalez J."/>
            <person name="Henrissat B."/>
            <person name="Kuo A."/>
            <person name="Liang C."/>
            <person name="Lipzen A."/>
            <person name="Lutzoni F."/>
            <person name="Magnuson J."/>
            <person name="Mondo S."/>
            <person name="Nolan M."/>
            <person name="Ohm R."/>
            <person name="Pangilinan J."/>
            <person name="Park H.-J."/>
            <person name="Ramirez L."/>
            <person name="Alfaro M."/>
            <person name="Sun H."/>
            <person name="Tritt A."/>
            <person name="Yoshinaga Y."/>
            <person name="Zwiers L.-H."/>
            <person name="Turgeon B."/>
            <person name="Goodwin S."/>
            <person name="Spatafora J."/>
            <person name="Crous P."/>
            <person name="Grigoriev I."/>
        </authorList>
    </citation>
    <scope>NUCLEOTIDE SEQUENCE</scope>
    <source>
        <strain evidence="4">CBS 115976</strain>
    </source>
</reference>
<gene>
    <name evidence="4" type="ORF">BT63DRAFT_393181</name>
</gene>
<proteinExistence type="predicted"/>
<feature type="domain" description="DUF3533" evidence="3">
    <location>
        <begin position="48"/>
        <end position="440"/>
    </location>
</feature>
<evidence type="ECO:0000313" key="4">
    <source>
        <dbReference type="EMBL" id="KAF2664053.1"/>
    </source>
</evidence>
<keyword evidence="2" id="KW-0472">Membrane</keyword>
<dbReference type="EMBL" id="MU004243">
    <property type="protein sequence ID" value="KAF2664053.1"/>
    <property type="molecule type" value="Genomic_DNA"/>
</dbReference>
<feature type="transmembrane region" description="Helical" evidence="2">
    <location>
        <begin position="247"/>
        <end position="267"/>
    </location>
</feature>
<feature type="transmembrane region" description="Helical" evidence="2">
    <location>
        <begin position="372"/>
        <end position="390"/>
    </location>
</feature>
<dbReference type="Pfam" id="PF12051">
    <property type="entry name" value="DUF3533"/>
    <property type="match status" value="1"/>
</dbReference>
<accession>A0A6A6TYJ0</accession>
<feature type="transmembrane region" description="Helical" evidence="2">
    <location>
        <begin position="44"/>
        <end position="65"/>
    </location>
</feature>
<dbReference type="OrthoDB" id="2140105at2759"/>
<feature type="transmembrane region" description="Helical" evidence="2">
    <location>
        <begin position="429"/>
        <end position="449"/>
    </location>
</feature>
<name>A0A6A6TYJ0_9PEZI</name>
<dbReference type="PANTHER" id="PTHR34814">
    <property type="entry name" value="NITROSOGUANIDINE RESISTANCE PROTEIN SNG1"/>
    <property type="match status" value="1"/>
</dbReference>
<evidence type="ECO:0000259" key="3">
    <source>
        <dbReference type="Pfam" id="PF12051"/>
    </source>
</evidence>
<keyword evidence="2" id="KW-0812">Transmembrane</keyword>
<dbReference type="PANTHER" id="PTHR34814:SF1">
    <property type="entry name" value="NITROSOGUANIDINE RESISTANCE PROTEIN SNG1"/>
    <property type="match status" value="1"/>
</dbReference>
<dbReference type="AlphaFoldDB" id="A0A6A6TYJ0"/>
<feature type="transmembrane region" description="Helical" evidence="2">
    <location>
        <begin position="288"/>
        <end position="313"/>
    </location>
</feature>
<dbReference type="Proteomes" id="UP000799302">
    <property type="component" value="Unassembled WGS sequence"/>
</dbReference>
<sequence>MGEKSEDRDMNGAEEGSGKSQPPKPVGFWDPSMKTVRKGVIKRWLLTTVVLMAFILSALSIYWGALFHADKNIASLVIYVVDFDGIAPYNTGNPPIVGPTIVQTAMKQLQNPSHLGWGSLPASDFNNDPMQVRQAVYDFKAWAAIIINPNATSMLYSAIQNGNASYDPLGACQLIYMDSRDDTNWYDFIGPLVNMFMTQASAQVQETWAKTALQRAAANPTILQNLQTVPQAISPAIGFSQFNLRPLYPYTNLIILSFFSFSFYLPIHMKYIKPQGHPPLHFYQLIIWRWLATVTAYFFLSLAYSFVSLAFQINFAGYPSPLPQTEASQIELSNPSAYGHGTFPVYWALNFVGMCALGLANENMAMFIGNPWTGLWLIFWVISNVSTAFYDIDIEPHFYYYGYAFPLHSVVEGSRQILFDLHSRIGLDFGILFAWAAVNTTVFPFACYFMRWKSNHDKSEYWA</sequence>
<dbReference type="InterPro" id="IPR053001">
    <property type="entry name" value="MNNG_permease-like"/>
</dbReference>
<feature type="compositionally biased region" description="Basic and acidic residues" evidence="1">
    <location>
        <begin position="1"/>
        <end position="11"/>
    </location>
</feature>
<keyword evidence="2" id="KW-1133">Transmembrane helix</keyword>
<evidence type="ECO:0000256" key="2">
    <source>
        <dbReference type="SAM" id="Phobius"/>
    </source>
</evidence>